<dbReference type="AlphaFoldDB" id="A0A5K7ZTL8"/>
<proteinExistence type="predicted"/>
<dbReference type="EMBL" id="AP021876">
    <property type="protein sequence ID" value="BBO83548.1"/>
    <property type="molecule type" value="Genomic_DNA"/>
</dbReference>
<sequence>MTTIQPEGENLRKAVKWIAEEEKAGSSQSRQQLMEAACLKFNLTPMEAEYLARSYKDIVQA</sequence>
<gene>
    <name evidence="1" type="ORF">DSCO28_41140</name>
</gene>
<organism evidence="1 2">
    <name type="scientific">Desulfosarcina ovata subsp. sediminis</name>
    <dbReference type="NCBI Taxonomy" id="885957"/>
    <lineage>
        <taxon>Bacteria</taxon>
        <taxon>Pseudomonadati</taxon>
        <taxon>Thermodesulfobacteriota</taxon>
        <taxon>Desulfobacteria</taxon>
        <taxon>Desulfobacterales</taxon>
        <taxon>Desulfosarcinaceae</taxon>
        <taxon>Desulfosarcina</taxon>
    </lineage>
</organism>
<evidence type="ECO:0008006" key="3">
    <source>
        <dbReference type="Google" id="ProtNLM"/>
    </source>
</evidence>
<name>A0A5K7ZTL8_9BACT</name>
<accession>A0A5K7ZTL8</accession>
<dbReference type="KEGG" id="dov:DSCO28_41140"/>
<evidence type="ECO:0000313" key="2">
    <source>
        <dbReference type="Proteomes" id="UP000425960"/>
    </source>
</evidence>
<protein>
    <recommendedName>
        <fullName evidence="3">Nif11 domain-containing protein</fullName>
    </recommendedName>
</protein>
<dbReference type="Proteomes" id="UP000425960">
    <property type="component" value="Chromosome"/>
</dbReference>
<reference evidence="1 2" key="1">
    <citation type="submission" date="2019-11" db="EMBL/GenBank/DDBJ databases">
        <title>Comparative genomics of hydrocarbon-degrading Desulfosarcina strains.</title>
        <authorList>
            <person name="Watanabe M."/>
            <person name="Kojima H."/>
            <person name="Fukui M."/>
        </authorList>
    </citation>
    <scope>NUCLEOTIDE SEQUENCE [LARGE SCALE GENOMIC DNA]</scope>
    <source>
        <strain evidence="1 2">28bB2T</strain>
    </source>
</reference>
<evidence type="ECO:0000313" key="1">
    <source>
        <dbReference type="EMBL" id="BBO83548.1"/>
    </source>
</evidence>
<dbReference type="RefSeq" id="WP_155311100.1">
    <property type="nucleotide sequence ID" value="NZ_AP021876.1"/>
</dbReference>